<dbReference type="PANTHER" id="PTHR43355:SF2">
    <property type="entry name" value="FLAVIN REDUCTASE (NADPH)"/>
    <property type="match status" value="1"/>
</dbReference>
<dbReference type="Pfam" id="PF13460">
    <property type="entry name" value="NAD_binding_10"/>
    <property type="match status" value="1"/>
</dbReference>
<evidence type="ECO:0000313" key="3">
    <source>
        <dbReference type="Proteomes" id="UP000664914"/>
    </source>
</evidence>
<dbReference type="Proteomes" id="UP000664914">
    <property type="component" value="Chromosome"/>
</dbReference>
<dbReference type="SUPFAM" id="SSF51735">
    <property type="entry name" value="NAD(P)-binding Rossmann-fold domains"/>
    <property type="match status" value="1"/>
</dbReference>
<reference evidence="2" key="1">
    <citation type="submission" date="2020-07" db="EMBL/GenBank/DDBJ databases">
        <authorList>
            <person name="Camacho E."/>
        </authorList>
    </citation>
    <scope>NUCLEOTIDE SEQUENCE</scope>
    <source>
        <strain evidence="2">MPO218</strain>
    </source>
</reference>
<dbReference type="RefSeq" id="WP_208633756.1">
    <property type="nucleotide sequence ID" value="NZ_CP059319.1"/>
</dbReference>
<reference evidence="2" key="2">
    <citation type="submission" date="2021-04" db="EMBL/GenBank/DDBJ databases">
        <title>Isolation and genomic analysis of the ibuprofen-degrading bacterium Sphingomonas strain MPO218.</title>
        <authorList>
            <person name="Aulestia M."/>
            <person name="Flores A."/>
            <person name="Mangas E.L."/>
            <person name="Perez-Pulido A.J."/>
            <person name="Santero E."/>
            <person name="Camacho E.M."/>
        </authorList>
    </citation>
    <scope>NUCLEOTIDE SEQUENCE</scope>
    <source>
        <strain evidence="2">MPO218</strain>
    </source>
</reference>
<dbReference type="EMBL" id="CP059319">
    <property type="protein sequence ID" value="QTH23364.1"/>
    <property type="molecule type" value="Genomic_DNA"/>
</dbReference>
<dbReference type="InterPro" id="IPR016040">
    <property type="entry name" value="NAD(P)-bd_dom"/>
</dbReference>
<organism evidence="2 3">
    <name type="scientific">Rhizorhabdus wittichii</name>
    <dbReference type="NCBI Taxonomy" id="160791"/>
    <lineage>
        <taxon>Bacteria</taxon>
        <taxon>Pseudomonadati</taxon>
        <taxon>Pseudomonadota</taxon>
        <taxon>Alphaproteobacteria</taxon>
        <taxon>Sphingomonadales</taxon>
        <taxon>Sphingomonadaceae</taxon>
        <taxon>Rhizorhabdus</taxon>
    </lineage>
</organism>
<dbReference type="CDD" id="cd05244">
    <property type="entry name" value="BVR-B_like_SDR_a"/>
    <property type="match status" value="1"/>
</dbReference>
<dbReference type="AlphaFoldDB" id="A0A975D5X4"/>
<gene>
    <name evidence="2" type="ORF">HRJ34_07650</name>
</gene>
<proteinExistence type="predicted"/>
<evidence type="ECO:0000259" key="1">
    <source>
        <dbReference type="Pfam" id="PF13460"/>
    </source>
</evidence>
<dbReference type="GO" id="GO:0016646">
    <property type="term" value="F:oxidoreductase activity, acting on the CH-NH group of donors, NAD or NADP as acceptor"/>
    <property type="evidence" value="ECO:0007669"/>
    <property type="project" value="TreeGrafter"/>
</dbReference>
<accession>A0A975D5X4</accession>
<dbReference type="PANTHER" id="PTHR43355">
    <property type="entry name" value="FLAVIN REDUCTASE (NADPH)"/>
    <property type="match status" value="1"/>
</dbReference>
<dbReference type="Gene3D" id="3.40.50.720">
    <property type="entry name" value="NAD(P)-binding Rossmann-like Domain"/>
    <property type="match status" value="1"/>
</dbReference>
<evidence type="ECO:0000313" key="2">
    <source>
        <dbReference type="EMBL" id="QTH23364.1"/>
    </source>
</evidence>
<sequence>MKIAIIGATGNVGRRLVDELERRGHEVTGIARSRPADDPGVPLRLADANDPAALATAIAGQDAVMLAGRFVSTNADAIVAAVKRAGVPRLLVVGGAGTLFATPGVQLIDMGVIPEAFLPEVSAGRDFLEGLKRSDVDWTFLSPAASFVPGERTGHYRLGGDDLMRDASGDSRISYEDLAMALVDELEQPRHSRRRFSIAY</sequence>
<dbReference type="InterPro" id="IPR051606">
    <property type="entry name" value="Polyketide_Oxido-like"/>
</dbReference>
<protein>
    <submittedName>
        <fullName evidence="2">NAD(P)-dependent oxidoreductase</fullName>
    </submittedName>
</protein>
<feature type="domain" description="NAD(P)-binding" evidence="1">
    <location>
        <begin position="7"/>
        <end position="189"/>
    </location>
</feature>
<name>A0A975D5X4_9SPHN</name>
<dbReference type="InterPro" id="IPR036291">
    <property type="entry name" value="NAD(P)-bd_dom_sf"/>
</dbReference>